<evidence type="ECO:0000313" key="3">
    <source>
        <dbReference type="Proteomes" id="UP000271162"/>
    </source>
</evidence>
<reference evidence="2 3" key="2">
    <citation type="submission" date="2018-11" db="EMBL/GenBank/DDBJ databases">
        <authorList>
            <consortium name="Pathogen Informatics"/>
        </authorList>
    </citation>
    <scope>NUCLEOTIDE SEQUENCE [LARGE SCALE GENOMIC DNA]</scope>
</reference>
<proteinExistence type="predicted"/>
<evidence type="ECO:0000256" key="1">
    <source>
        <dbReference type="SAM" id="Phobius"/>
    </source>
</evidence>
<protein>
    <submittedName>
        <fullName evidence="4">Ovule protein</fullName>
    </submittedName>
</protein>
<evidence type="ECO:0000313" key="4">
    <source>
        <dbReference type="WBParaSite" id="NBR_0002264601-mRNA-1"/>
    </source>
</evidence>
<reference evidence="4" key="1">
    <citation type="submission" date="2017-02" db="UniProtKB">
        <authorList>
            <consortium name="WormBaseParasite"/>
        </authorList>
    </citation>
    <scope>IDENTIFICATION</scope>
</reference>
<keyword evidence="1" id="KW-0812">Transmembrane</keyword>
<name>A0A0N4YZH4_NIPBR</name>
<accession>A0A0N4YZH4</accession>
<dbReference type="EMBL" id="UYSL01028621">
    <property type="protein sequence ID" value="VDL87619.1"/>
    <property type="molecule type" value="Genomic_DNA"/>
</dbReference>
<dbReference type="WBParaSite" id="NBR_0002264601-mRNA-1">
    <property type="protein sequence ID" value="NBR_0002264601-mRNA-1"/>
    <property type="gene ID" value="NBR_0002264601"/>
</dbReference>
<keyword evidence="3" id="KW-1185">Reference proteome</keyword>
<organism evidence="4">
    <name type="scientific">Nippostrongylus brasiliensis</name>
    <name type="common">Rat hookworm</name>
    <dbReference type="NCBI Taxonomy" id="27835"/>
    <lineage>
        <taxon>Eukaryota</taxon>
        <taxon>Metazoa</taxon>
        <taxon>Ecdysozoa</taxon>
        <taxon>Nematoda</taxon>
        <taxon>Chromadorea</taxon>
        <taxon>Rhabditida</taxon>
        <taxon>Rhabditina</taxon>
        <taxon>Rhabditomorpha</taxon>
        <taxon>Strongyloidea</taxon>
        <taxon>Heligmosomidae</taxon>
        <taxon>Nippostrongylus</taxon>
    </lineage>
</organism>
<gene>
    <name evidence="2" type="ORF">NBR_LOCUS22647</name>
</gene>
<sequence length="87" mass="9985">MTTDAGGVHRSECRTITEEIENDDLDSAIDLAKEIESLDKLQVSRGFSLSFFFFFYHLVSRHSILFGASAPLVLFFCRFLSFFPHFL</sequence>
<evidence type="ECO:0000313" key="2">
    <source>
        <dbReference type="EMBL" id="VDL87619.1"/>
    </source>
</evidence>
<keyword evidence="1" id="KW-0472">Membrane</keyword>
<feature type="transmembrane region" description="Helical" evidence="1">
    <location>
        <begin position="65"/>
        <end position="83"/>
    </location>
</feature>
<dbReference type="Proteomes" id="UP000271162">
    <property type="component" value="Unassembled WGS sequence"/>
</dbReference>
<dbReference type="AlphaFoldDB" id="A0A0N4YZH4"/>
<keyword evidence="1" id="KW-1133">Transmembrane helix</keyword>